<keyword evidence="3" id="KW-1003">Cell membrane</keyword>
<dbReference type="InterPro" id="IPR036259">
    <property type="entry name" value="MFS_trans_sf"/>
</dbReference>
<evidence type="ECO:0000256" key="2">
    <source>
        <dbReference type="ARBA" id="ARBA00022448"/>
    </source>
</evidence>
<protein>
    <submittedName>
        <fullName evidence="8">H+ Antiporter protein</fullName>
    </submittedName>
</protein>
<name>A0A379B4G8_9PAST</name>
<dbReference type="EMBL" id="UGSS01000002">
    <property type="protein sequence ID" value="SUB33406.1"/>
    <property type="molecule type" value="Genomic_DNA"/>
</dbReference>
<dbReference type="PANTHER" id="PTHR43266:SF2">
    <property type="entry name" value="MAJOR FACILITATOR SUPERFAMILY (MFS) PROFILE DOMAIN-CONTAINING PROTEIN"/>
    <property type="match status" value="1"/>
</dbReference>
<evidence type="ECO:0000256" key="5">
    <source>
        <dbReference type="ARBA" id="ARBA00022989"/>
    </source>
</evidence>
<keyword evidence="4 7" id="KW-0812">Transmembrane</keyword>
<feature type="transmembrane region" description="Helical" evidence="7">
    <location>
        <begin position="37"/>
        <end position="56"/>
    </location>
</feature>
<keyword evidence="5 7" id="KW-1133">Transmembrane helix</keyword>
<evidence type="ECO:0000256" key="3">
    <source>
        <dbReference type="ARBA" id="ARBA00022475"/>
    </source>
</evidence>
<evidence type="ECO:0000256" key="4">
    <source>
        <dbReference type="ARBA" id="ARBA00022692"/>
    </source>
</evidence>
<keyword evidence="6 7" id="KW-0472">Membrane</keyword>
<reference evidence="8 9" key="1">
    <citation type="submission" date="2018-06" db="EMBL/GenBank/DDBJ databases">
        <authorList>
            <consortium name="Pathogen Informatics"/>
            <person name="Doyle S."/>
        </authorList>
    </citation>
    <scope>NUCLEOTIDE SEQUENCE [LARGE SCALE GENOMIC DNA]</scope>
    <source>
        <strain evidence="8 9">NCTC10699</strain>
    </source>
</reference>
<dbReference type="OrthoDB" id="6638451at2"/>
<evidence type="ECO:0000256" key="6">
    <source>
        <dbReference type="ARBA" id="ARBA00023136"/>
    </source>
</evidence>
<dbReference type="PANTHER" id="PTHR43266">
    <property type="entry name" value="MACROLIDE-EFFLUX PROTEIN"/>
    <property type="match status" value="1"/>
</dbReference>
<evidence type="ECO:0000256" key="1">
    <source>
        <dbReference type="ARBA" id="ARBA00004651"/>
    </source>
</evidence>
<accession>A0A379B4G8</accession>
<comment type="subcellular location">
    <subcellularLocation>
        <location evidence="1">Cell membrane</location>
        <topology evidence="1">Multi-pass membrane protein</topology>
    </subcellularLocation>
</comment>
<keyword evidence="9" id="KW-1185">Reference proteome</keyword>
<evidence type="ECO:0000313" key="8">
    <source>
        <dbReference type="EMBL" id="SUB33406.1"/>
    </source>
</evidence>
<keyword evidence="2" id="KW-0813">Transport</keyword>
<dbReference type="Proteomes" id="UP000254280">
    <property type="component" value="Unassembled WGS sequence"/>
</dbReference>
<gene>
    <name evidence="8" type="ORF">NCTC10699_01023</name>
</gene>
<sequence length="153" mass="17043">MNVSFDITGYILSGLGIGGIIGSIISSYILKLANFNIILISVNILRVFVFLGFLIYPTPWGYFIFFIFKAILGGVWNVCYNIYTIGEIPHTHITRVSALNGLVIQIFTAIAGLLAGYLINSLGVNYTLYFLVFLTVGMFLYTINVKNANFNYQ</sequence>
<feature type="transmembrane region" description="Helical" evidence="7">
    <location>
        <begin position="126"/>
        <end position="143"/>
    </location>
</feature>
<feature type="transmembrane region" description="Helical" evidence="7">
    <location>
        <begin position="7"/>
        <end position="30"/>
    </location>
</feature>
<feature type="transmembrane region" description="Helical" evidence="7">
    <location>
        <begin position="62"/>
        <end position="86"/>
    </location>
</feature>
<feature type="transmembrane region" description="Helical" evidence="7">
    <location>
        <begin position="98"/>
        <end position="120"/>
    </location>
</feature>
<dbReference type="SUPFAM" id="SSF103473">
    <property type="entry name" value="MFS general substrate transporter"/>
    <property type="match status" value="1"/>
</dbReference>
<evidence type="ECO:0000313" key="9">
    <source>
        <dbReference type="Proteomes" id="UP000254280"/>
    </source>
</evidence>
<organism evidence="8 9">
    <name type="scientific">[Pasteurella] mairii</name>
    <dbReference type="NCBI Taxonomy" id="757"/>
    <lineage>
        <taxon>Bacteria</taxon>
        <taxon>Pseudomonadati</taxon>
        <taxon>Pseudomonadota</taxon>
        <taxon>Gammaproteobacteria</taxon>
        <taxon>Pasteurellales</taxon>
        <taxon>Pasteurellaceae</taxon>
    </lineage>
</organism>
<dbReference type="AlphaFoldDB" id="A0A379B4G8"/>
<proteinExistence type="predicted"/>
<dbReference type="Gene3D" id="1.20.1250.20">
    <property type="entry name" value="MFS general substrate transporter like domains"/>
    <property type="match status" value="1"/>
</dbReference>
<evidence type="ECO:0000256" key="7">
    <source>
        <dbReference type="SAM" id="Phobius"/>
    </source>
</evidence>
<dbReference type="GO" id="GO:0005886">
    <property type="term" value="C:plasma membrane"/>
    <property type="evidence" value="ECO:0007669"/>
    <property type="project" value="UniProtKB-SubCell"/>
</dbReference>